<accession>A0A7N1A1F0</accession>
<feature type="compositionally biased region" description="Low complexity" evidence="10">
    <location>
        <begin position="98"/>
        <end position="113"/>
    </location>
</feature>
<dbReference type="PANTHER" id="PTHR26374">
    <property type="entry name" value="ZINC FINGER PROTEIN ZAT5"/>
    <property type="match status" value="1"/>
</dbReference>
<dbReference type="PROSITE" id="PS00028">
    <property type="entry name" value="ZINC_FINGER_C2H2_1"/>
    <property type="match status" value="2"/>
</dbReference>
<dbReference type="GO" id="GO:0005634">
    <property type="term" value="C:nucleus"/>
    <property type="evidence" value="ECO:0007669"/>
    <property type="project" value="UniProtKB-SubCell"/>
</dbReference>
<evidence type="ECO:0000256" key="10">
    <source>
        <dbReference type="SAM" id="MobiDB-lite"/>
    </source>
</evidence>
<name>A0A7N1A1F0_KALFE</name>
<dbReference type="GO" id="GO:0008270">
    <property type="term" value="F:zinc ion binding"/>
    <property type="evidence" value="ECO:0007669"/>
    <property type="project" value="UniProtKB-KW"/>
</dbReference>
<dbReference type="InterPro" id="IPR036236">
    <property type="entry name" value="Znf_C2H2_sf"/>
</dbReference>
<feature type="region of interest" description="Disordered" evidence="10">
    <location>
        <begin position="92"/>
        <end position="118"/>
    </location>
</feature>
<proteinExistence type="predicted"/>
<dbReference type="PANTHER" id="PTHR26374:SF471">
    <property type="entry name" value="OS03G0279700 PROTEIN"/>
    <property type="match status" value="1"/>
</dbReference>
<keyword evidence="3" id="KW-0677">Repeat</keyword>
<dbReference type="Pfam" id="PF13912">
    <property type="entry name" value="zf-C2H2_6"/>
    <property type="match status" value="2"/>
</dbReference>
<comment type="subcellular location">
    <subcellularLocation>
        <location evidence="1">Nucleus</location>
    </subcellularLocation>
</comment>
<dbReference type="SMART" id="SM00355">
    <property type="entry name" value="ZnF_C2H2"/>
    <property type="match status" value="2"/>
</dbReference>
<evidence type="ECO:0000256" key="7">
    <source>
        <dbReference type="ARBA" id="ARBA00023163"/>
    </source>
</evidence>
<sequence>MGLFKRSREEEYDGEHVIDHIKMGNYLTMFLCRGGRVDVAAGFNPSSSTHQHSSSSDRVFECKTCSRQFPSFQALGGHRASHKRPRIMAMNNNGQIIGGSSSDGSTSTSSSSTPPVKPKTHECAICGLEFGIGQALGGHMRRHRAAAIINKPLQEVGTTQQAAAGAALVKKAASSKRVVCVDLNLTPMENDLEFRLGVKVIASMVG</sequence>
<feature type="domain" description="C2H2-type" evidence="11">
    <location>
        <begin position="60"/>
        <end position="87"/>
    </location>
</feature>
<dbReference type="OMA" id="PRIMAMN"/>
<dbReference type="InterPro" id="IPR013087">
    <property type="entry name" value="Znf_C2H2_type"/>
</dbReference>
<keyword evidence="2" id="KW-0479">Metal-binding</keyword>
<protein>
    <recommendedName>
        <fullName evidence="11">C2H2-type domain-containing protein</fullName>
    </recommendedName>
</protein>
<evidence type="ECO:0000256" key="9">
    <source>
        <dbReference type="PROSITE-ProRule" id="PRU00042"/>
    </source>
</evidence>
<dbReference type="Proteomes" id="UP000594263">
    <property type="component" value="Unplaced"/>
</dbReference>
<evidence type="ECO:0000256" key="1">
    <source>
        <dbReference type="ARBA" id="ARBA00004123"/>
    </source>
</evidence>
<reference evidence="12" key="1">
    <citation type="submission" date="2021-01" db="UniProtKB">
        <authorList>
            <consortium name="EnsemblPlants"/>
        </authorList>
    </citation>
    <scope>IDENTIFICATION</scope>
</reference>
<dbReference type="PROSITE" id="PS50157">
    <property type="entry name" value="ZINC_FINGER_C2H2_2"/>
    <property type="match status" value="1"/>
</dbReference>
<keyword evidence="8" id="KW-0539">Nucleus</keyword>
<evidence type="ECO:0000256" key="8">
    <source>
        <dbReference type="ARBA" id="ARBA00023242"/>
    </source>
</evidence>
<dbReference type="Gramene" id="Kaladp0060s0304.1.v1.1">
    <property type="protein sequence ID" value="Kaladp0060s0304.1.v1.1.CDS.1"/>
    <property type="gene ID" value="Kaladp0060s0304.v1.1"/>
</dbReference>
<organism evidence="12 13">
    <name type="scientific">Kalanchoe fedtschenkoi</name>
    <name type="common">Lavender scallops</name>
    <name type="synonym">South American air plant</name>
    <dbReference type="NCBI Taxonomy" id="63787"/>
    <lineage>
        <taxon>Eukaryota</taxon>
        <taxon>Viridiplantae</taxon>
        <taxon>Streptophyta</taxon>
        <taxon>Embryophyta</taxon>
        <taxon>Tracheophyta</taxon>
        <taxon>Spermatophyta</taxon>
        <taxon>Magnoliopsida</taxon>
        <taxon>eudicotyledons</taxon>
        <taxon>Gunneridae</taxon>
        <taxon>Pentapetalae</taxon>
        <taxon>Saxifragales</taxon>
        <taxon>Crassulaceae</taxon>
        <taxon>Kalanchoe</taxon>
    </lineage>
</organism>
<evidence type="ECO:0000256" key="3">
    <source>
        <dbReference type="ARBA" id="ARBA00022737"/>
    </source>
</evidence>
<dbReference type="SUPFAM" id="SSF57667">
    <property type="entry name" value="beta-beta-alpha zinc fingers"/>
    <property type="match status" value="1"/>
</dbReference>
<evidence type="ECO:0000259" key="11">
    <source>
        <dbReference type="PROSITE" id="PS50157"/>
    </source>
</evidence>
<evidence type="ECO:0000256" key="6">
    <source>
        <dbReference type="ARBA" id="ARBA00023015"/>
    </source>
</evidence>
<dbReference type="EnsemblPlants" id="Kaladp0060s0304.1.v1.1">
    <property type="protein sequence ID" value="Kaladp0060s0304.1.v1.1.CDS.1"/>
    <property type="gene ID" value="Kaladp0060s0304.v1.1"/>
</dbReference>
<evidence type="ECO:0000256" key="5">
    <source>
        <dbReference type="ARBA" id="ARBA00022833"/>
    </source>
</evidence>
<keyword evidence="5" id="KW-0862">Zinc</keyword>
<keyword evidence="13" id="KW-1185">Reference proteome</keyword>
<keyword evidence="7" id="KW-0804">Transcription</keyword>
<dbReference type="AlphaFoldDB" id="A0A7N1A1F0"/>
<keyword evidence="6" id="KW-0805">Transcription regulation</keyword>
<dbReference type="Gene3D" id="3.30.160.60">
    <property type="entry name" value="Classic Zinc Finger"/>
    <property type="match status" value="1"/>
</dbReference>
<keyword evidence="4 9" id="KW-0863">Zinc-finger</keyword>
<evidence type="ECO:0000256" key="2">
    <source>
        <dbReference type="ARBA" id="ARBA00022723"/>
    </source>
</evidence>
<evidence type="ECO:0000313" key="12">
    <source>
        <dbReference type="EnsemblPlants" id="Kaladp0060s0304.1.v1.1.CDS.1"/>
    </source>
</evidence>
<evidence type="ECO:0000256" key="4">
    <source>
        <dbReference type="ARBA" id="ARBA00022771"/>
    </source>
</evidence>
<evidence type="ECO:0000313" key="13">
    <source>
        <dbReference type="Proteomes" id="UP000594263"/>
    </source>
</evidence>